<evidence type="ECO:0000259" key="1">
    <source>
        <dbReference type="Pfam" id="PF10988"/>
    </source>
</evidence>
<reference evidence="2 3" key="1">
    <citation type="submission" date="2019-12" db="EMBL/GenBank/DDBJ databases">
        <authorList>
            <person name="Lee S.D."/>
        </authorList>
    </citation>
    <scope>NUCLEOTIDE SEQUENCE [LARGE SCALE GENOMIC DNA]</scope>
    <source>
        <strain evidence="2 3">GH3-10</strain>
    </source>
</reference>
<accession>A0A844X927</accession>
<feature type="domain" description="Putative auto-transporter adhesin head GIN" evidence="1">
    <location>
        <begin position="30"/>
        <end position="209"/>
    </location>
</feature>
<dbReference type="AlphaFoldDB" id="A0A844X927"/>
<organism evidence="2 3">
    <name type="scientific">Aurantiacibacter rhizosphaerae</name>
    <dbReference type="NCBI Taxonomy" id="2691582"/>
    <lineage>
        <taxon>Bacteria</taxon>
        <taxon>Pseudomonadati</taxon>
        <taxon>Pseudomonadota</taxon>
        <taxon>Alphaproteobacteria</taxon>
        <taxon>Sphingomonadales</taxon>
        <taxon>Erythrobacteraceae</taxon>
        <taxon>Aurantiacibacter</taxon>
    </lineage>
</organism>
<dbReference type="Pfam" id="PF10988">
    <property type="entry name" value="DUF2807"/>
    <property type="match status" value="1"/>
</dbReference>
<reference evidence="2 3" key="2">
    <citation type="submission" date="2020-02" db="EMBL/GenBank/DDBJ databases">
        <title>Erythrobacter dongmakensis sp. nov., isolated from a tidal mudflat.</title>
        <authorList>
            <person name="Kim I.S."/>
        </authorList>
    </citation>
    <scope>NUCLEOTIDE SEQUENCE [LARGE SCALE GENOMIC DNA]</scope>
    <source>
        <strain evidence="2 3">GH3-10</strain>
    </source>
</reference>
<dbReference type="EMBL" id="WUBR01000001">
    <property type="protein sequence ID" value="MWV26323.1"/>
    <property type="molecule type" value="Genomic_DNA"/>
</dbReference>
<dbReference type="Gene3D" id="2.160.20.120">
    <property type="match status" value="1"/>
</dbReference>
<dbReference type="Proteomes" id="UP000461409">
    <property type="component" value="Unassembled WGS sequence"/>
</dbReference>
<sequence length="226" mass="22704">MLGGCDNLDVDIDTDGVPLAELDMSGGAPSGVVLAGSDTVMITTGDEFDIDVEGTSGARDRMRFSFKDDALVIHRENGDWSSDDGTATVNITMPAPETLVMAGSGTMNTDGMAEKAEIVIAGSGTVTAASIAATKMEVTVGGSGTLSASGTTRDLELNMAGSGKADMAGLQVDDAEVTIAGSGNAEFASDGKVHANLAGSGTVRVRGSATCERKSIGSGELICEDG</sequence>
<protein>
    <submittedName>
        <fullName evidence="2">DUF2807 domain-containing protein</fullName>
    </submittedName>
</protein>
<proteinExistence type="predicted"/>
<keyword evidence="3" id="KW-1185">Reference proteome</keyword>
<evidence type="ECO:0000313" key="3">
    <source>
        <dbReference type="Proteomes" id="UP000461409"/>
    </source>
</evidence>
<gene>
    <name evidence="2" type="ORF">GRF63_00255</name>
</gene>
<evidence type="ECO:0000313" key="2">
    <source>
        <dbReference type="EMBL" id="MWV26323.1"/>
    </source>
</evidence>
<comment type="caution">
    <text evidence="2">The sequence shown here is derived from an EMBL/GenBank/DDBJ whole genome shotgun (WGS) entry which is preliminary data.</text>
</comment>
<name>A0A844X927_9SPHN</name>
<dbReference type="InterPro" id="IPR021255">
    <property type="entry name" value="DUF2807"/>
</dbReference>